<sequence length="155" mass="16689">MPIDFCAVVDAGLVERLVPDAEAEHEGVHCVWAGRGVGLQVRPVGPDGQGSTWTSEQLLDTYGTDKDVEPWNRTSAQAHETYRTRHAGDLRPSELTIWSDPAIGVLTANRRDATTTAARALDAESADRARSAPSGADEPGRFRCGAGRCHNVRTP</sequence>
<protein>
    <submittedName>
        <fullName evidence="2">Uncharacterized protein</fullName>
    </submittedName>
</protein>
<dbReference type="EMBL" id="LT559118">
    <property type="protein sequence ID" value="SBO96733.1"/>
    <property type="molecule type" value="Genomic_DNA"/>
</dbReference>
<dbReference type="AlphaFoldDB" id="A0A1M4EDS7"/>
<evidence type="ECO:0000313" key="2">
    <source>
        <dbReference type="EMBL" id="SBO96733.1"/>
    </source>
</evidence>
<evidence type="ECO:0000256" key="1">
    <source>
        <dbReference type="SAM" id="MobiDB-lite"/>
    </source>
</evidence>
<proteinExistence type="predicted"/>
<organism evidence="2">
    <name type="scientific">Nonomuraea gerenzanensis</name>
    <dbReference type="NCBI Taxonomy" id="93944"/>
    <lineage>
        <taxon>Bacteria</taxon>
        <taxon>Bacillati</taxon>
        <taxon>Actinomycetota</taxon>
        <taxon>Actinomycetes</taxon>
        <taxon>Streptosporangiales</taxon>
        <taxon>Streptosporangiaceae</taxon>
        <taxon>Nonomuraea</taxon>
    </lineage>
</organism>
<feature type="compositionally biased region" description="Basic and acidic residues" evidence="1">
    <location>
        <begin position="121"/>
        <end position="130"/>
    </location>
</feature>
<feature type="region of interest" description="Disordered" evidence="1">
    <location>
        <begin position="64"/>
        <end position="87"/>
    </location>
</feature>
<feature type="region of interest" description="Disordered" evidence="1">
    <location>
        <begin position="117"/>
        <end position="155"/>
    </location>
</feature>
<name>A0A1M4EDS7_9ACTN</name>
<reference evidence="2" key="1">
    <citation type="submission" date="2016-04" db="EMBL/GenBank/DDBJ databases">
        <authorList>
            <person name="Evans L.H."/>
            <person name="Alamgir A."/>
            <person name="Owens N."/>
            <person name="Weber N.D."/>
            <person name="Virtaneva K."/>
            <person name="Barbian K."/>
            <person name="Babar A."/>
            <person name="Rosenke K."/>
        </authorList>
    </citation>
    <scope>NUCLEOTIDE SEQUENCE</scope>
    <source>
        <strain evidence="2">Nono1</strain>
    </source>
</reference>
<gene>
    <name evidence="2" type="ORF">BN4615_P6249</name>
</gene>
<accession>A0A1M4EDS7</accession>